<dbReference type="Pfam" id="PF00126">
    <property type="entry name" value="HTH_1"/>
    <property type="match status" value="1"/>
</dbReference>
<dbReference type="InterPro" id="IPR058163">
    <property type="entry name" value="LysR-type_TF_proteobact-type"/>
</dbReference>
<keyword evidence="2" id="KW-0805">Transcription regulation</keyword>
<keyword evidence="3" id="KW-0238">DNA-binding</keyword>
<dbReference type="SUPFAM" id="SSF53850">
    <property type="entry name" value="Periplasmic binding protein-like II"/>
    <property type="match status" value="1"/>
</dbReference>
<evidence type="ECO:0000313" key="7">
    <source>
        <dbReference type="Proteomes" id="UP000321039"/>
    </source>
</evidence>
<evidence type="ECO:0000259" key="5">
    <source>
        <dbReference type="PROSITE" id="PS50931"/>
    </source>
</evidence>
<dbReference type="Gene3D" id="1.10.10.10">
    <property type="entry name" value="Winged helix-like DNA-binding domain superfamily/Winged helix DNA-binding domain"/>
    <property type="match status" value="1"/>
</dbReference>
<dbReference type="Pfam" id="PF03466">
    <property type="entry name" value="LysR_substrate"/>
    <property type="match status" value="1"/>
</dbReference>
<dbReference type="GO" id="GO:0006351">
    <property type="term" value="P:DNA-templated transcription"/>
    <property type="evidence" value="ECO:0007669"/>
    <property type="project" value="TreeGrafter"/>
</dbReference>
<evidence type="ECO:0000313" key="6">
    <source>
        <dbReference type="EMBL" id="TXS91240.1"/>
    </source>
</evidence>
<dbReference type="EMBL" id="VRZA01000006">
    <property type="protein sequence ID" value="TXS91240.1"/>
    <property type="molecule type" value="Genomic_DNA"/>
</dbReference>
<dbReference type="PANTHER" id="PTHR30537:SF26">
    <property type="entry name" value="GLYCINE CLEAVAGE SYSTEM TRANSCRIPTIONAL ACTIVATOR"/>
    <property type="match status" value="1"/>
</dbReference>
<dbReference type="PANTHER" id="PTHR30537">
    <property type="entry name" value="HTH-TYPE TRANSCRIPTIONAL REGULATOR"/>
    <property type="match status" value="1"/>
</dbReference>
<dbReference type="GO" id="GO:0043565">
    <property type="term" value="F:sequence-specific DNA binding"/>
    <property type="evidence" value="ECO:0007669"/>
    <property type="project" value="TreeGrafter"/>
</dbReference>
<dbReference type="GO" id="GO:0003700">
    <property type="term" value="F:DNA-binding transcription factor activity"/>
    <property type="evidence" value="ECO:0007669"/>
    <property type="project" value="InterPro"/>
</dbReference>
<dbReference type="InterPro" id="IPR005119">
    <property type="entry name" value="LysR_subst-bd"/>
</dbReference>
<sequence length="328" mass="36882">MQGTIPKWNTPQIGAMRRNLPKITTLQCFDAVAQHLSMTYAAQSLHMTQSAISKQIKALEQQLGRNLFYRQDGRLSLTPVGEQYASEVKVLLSRLADITDMVSVDGHVSGSFDLKVVTEPTIAMHWLVPRLREFGASYPDVKVHLHTDFLSVERNVRKCDAAILFGHGNWPGCEAEFLRYDNLVAVATRKVLGRRPAAKDLDGIIGLPFLHHNHPISSTGSWLKAAGKTDKQISQIEGGQFEHFSLLLEAVKHGLGVSVLPKYLVEKDIVEGNLALACELEHQIDGAYYLVYNSDRRDEYAISNFRKWLLTHKEPKIRFNQRPVELSS</sequence>
<dbReference type="FunFam" id="1.10.10.10:FF:000001">
    <property type="entry name" value="LysR family transcriptional regulator"/>
    <property type="match status" value="1"/>
</dbReference>
<dbReference type="SUPFAM" id="SSF46785">
    <property type="entry name" value="Winged helix' DNA-binding domain"/>
    <property type="match status" value="1"/>
</dbReference>
<keyword evidence="4" id="KW-0804">Transcription</keyword>
<evidence type="ECO:0000256" key="1">
    <source>
        <dbReference type="ARBA" id="ARBA00009437"/>
    </source>
</evidence>
<name>A0A5C8ZUB6_9GAMM</name>
<comment type="similarity">
    <text evidence="1">Belongs to the LysR transcriptional regulatory family.</text>
</comment>
<dbReference type="InterPro" id="IPR036390">
    <property type="entry name" value="WH_DNA-bd_sf"/>
</dbReference>
<dbReference type="Proteomes" id="UP000321039">
    <property type="component" value="Unassembled WGS sequence"/>
</dbReference>
<dbReference type="PRINTS" id="PR00039">
    <property type="entry name" value="HTHLYSR"/>
</dbReference>
<dbReference type="InterPro" id="IPR000847">
    <property type="entry name" value="LysR_HTH_N"/>
</dbReference>
<proteinExistence type="inferred from homology"/>
<dbReference type="InterPro" id="IPR036388">
    <property type="entry name" value="WH-like_DNA-bd_sf"/>
</dbReference>
<feature type="domain" description="HTH lysR-type" evidence="5">
    <location>
        <begin position="21"/>
        <end position="78"/>
    </location>
</feature>
<comment type="caution">
    <text evidence="6">The sequence shown here is derived from an EMBL/GenBank/DDBJ whole genome shotgun (WGS) entry which is preliminary data.</text>
</comment>
<evidence type="ECO:0000256" key="4">
    <source>
        <dbReference type="ARBA" id="ARBA00023163"/>
    </source>
</evidence>
<dbReference type="PROSITE" id="PS50931">
    <property type="entry name" value="HTH_LYSR"/>
    <property type="match status" value="1"/>
</dbReference>
<keyword evidence="7" id="KW-1185">Reference proteome</keyword>
<dbReference type="AlphaFoldDB" id="A0A5C8ZUB6"/>
<evidence type="ECO:0000256" key="2">
    <source>
        <dbReference type="ARBA" id="ARBA00023015"/>
    </source>
</evidence>
<organism evidence="6 7">
    <name type="scientific">Parahaliea maris</name>
    <dbReference type="NCBI Taxonomy" id="2716870"/>
    <lineage>
        <taxon>Bacteria</taxon>
        <taxon>Pseudomonadati</taxon>
        <taxon>Pseudomonadota</taxon>
        <taxon>Gammaproteobacteria</taxon>
        <taxon>Cellvibrionales</taxon>
        <taxon>Halieaceae</taxon>
        <taxon>Parahaliea</taxon>
    </lineage>
</organism>
<dbReference type="CDD" id="cd08432">
    <property type="entry name" value="PBP2_GcdR_TrpI_HvrB_AmpR_like"/>
    <property type="match status" value="1"/>
</dbReference>
<dbReference type="Gene3D" id="3.40.190.10">
    <property type="entry name" value="Periplasmic binding protein-like II"/>
    <property type="match status" value="2"/>
</dbReference>
<protein>
    <submittedName>
        <fullName evidence="6">LysR family transcriptional regulator</fullName>
    </submittedName>
</protein>
<evidence type="ECO:0000256" key="3">
    <source>
        <dbReference type="ARBA" id="ARBA00023125"/>
    </source>
</evidence>
<gene>
    <name evidence="6" type="ORF">FV139_15990</name>
</gene>
<accession>A0A5C8ZUB6</accession>
<reference evidence="6 7" key="1">
    <citation type="submission" date="2019-08" db="EMBL/GenBank/DDBJ databases">
        <title>Parahaliea maris sp. nov., isolated from the surface seawater.</title>
        <authorList>
            <person name="Liu Y."/>
        </authorList>
    </citation>
    <scope>NUCLEOTIDE SEQUENCE [LARGE SCALE GENOMIC DNA]</scope>
    <source>
        <strain evidence="6 7">HSLHS9</strain>
    </source>
</reference>